<reference evidence="2" key="1">
    <citation type="submission" date="2017-09" db="EMBL/GenBank/DDBJ databases">
        <title>Depth-based differentiation of microbial function through sediment-hosted aquifers and enrichment of novel symbionts in the deep terrestrial subsurface.</title>
        <authorList>
            <person name="Probst A.J."/>
            <person name="Ladd B."/>
            <person name="Jarett J.K."/>
            <person name="Geller-Mcgrath D.E."/>
            <person name="Sieber C.M.K."/>
            <person name="Emerson J.B."/>
            <person name="Anantharaman K."/>
            <person name="Thomas B.C."/>
            <person name="Malmstrom R."/>
            <person name="Stieglmeier M."/>
            <person name="Klingl A."/>
            <person name="Woyke T."/>
            <person name="Ryan C.M."/>
            <person name="Banfield J.F."/>
        </authorList>
    </citation>
    <scope>NUCLEOTIDE SEQUENCE [LARGE SCALE GENOMIC DNA]</scope>
</reference>
<dbReference type="EMBL" id="PEVD01000035">
    <property type="protein sequence ID" value="PIV01074.1"/>
    <property type="molecule type" value="Genomic_DNA"/>
</dbReference>
<name>A0A2M7BD94_9BACT</name>
<evidence type="ECO:0000313" key="2">
    <source>
        <dbReference type="Proteomes" id="UP000230399"/>
    </source>
</evidence>
<dbReference type="AlphaFoldDB" id="A0A2M7BD94"/>
<dbReference type="Proteomes" id="UP000230399">
    <property type="component" value="Unassembled WGS sequence"/>
</dbReference>
<evidence type="ECO:0000313" key="1">
    <source>
        <dbReference type="EMBL" id="PIV01074.1"/>
    </source>
</evidence>
<gene>
    <name evidence="1" type="ORF">COS55_02480</name>
</gene>
<sequence>MAVELSKYLEEQLRGLPLGHPDKTYLEGLLEATKDYNARVDGVFSVFNSVDQAVEAYKSQPRTPELVTRIFQTIWRERGKFVGATYDITPCPYTQKELTVLGQQGKRVGYLPFGLETQQNRKILGKMFPKMGSYSVKEGNLVTNNENPSGWFDYETGIDAPYLNTTEKQLTERVAGEGRKLLNLNQYIIASQDSNSLTGQYLDEKTLARLGSRNGGRVVHACFDRDGVLGVDWPPLGPDDHCRGLGGRSSGVK</sequence>
<accession>A0A2M7BD94</accession>
<comment type="caution">
    <text evidence="1">The sequence shown here is derived from an EMBL/GenBank/DDBJ whole genome shotgun (WGS) entry which is preliminary data.</text>
</comment>
<proteinExistence type="predicted"/>
<organism evidence="1 2">
    <name type="scientific">Candidatus Shapirobacteria bacterium CG03_land_8_20_14_0_80_40_19</name>
    <dbReference type="NCBI Taxonomy" id="1974880"/>
    <lineage>
        <taxon>Bacteria</taxon>
        <taxon>Candidatus Shapironibacteriota</taxon>
    </lineage>
</organism>
<protein>
    <submittedName>
        <fullName evidence="1">Uncharacterized protein</fullName>
    </submittedName>
</protein>